<dbReference type="Gene3D" id="3.40.390.10">
    <property type="entry name" value="Collagenase (Catalytic Domain)"/>
    <property type="match status" value="1"/>
</dbReference>
<evidence type="ECO:0000256" key="4">
    <source>
        <dbReference type="ARBA" id="ARBA00022723"/>
    </source>
</evidence>
<dbReference type="PANTHER" id="PTHR11733">
    <property type="entry name" value="ZINC METALLOPROTEASE FAMILY M13 NEPRILYSIN-RELATED"/>
    <property type="match status" value="1"/>
</dbReference>
<dbReference type="InterPro" id="IPR008753">
    <property type="entry name" value="Peptidase_M13_N"/>
</dbReference>
<dbReference type="Proteomes" id="UP000823842">
    <property type="component" value="Unassembled WGS sequence"/>
</dbReference>
<evidence type="ECO:0000256" key="1">
    <source>
        <dbReference type="ARBA" id="ARBA00001947"/>
    </source>
</evidence>
<keyword evidence="3" id="KW-0645">Protease</keyword>
<evidence type="ECO:0000256" key="2">
    <source>
        <dbReference type="ARBA" id="ARBA00007357"/>
    </source>
</evidence>
<keyword evidence="4" id="KW-0479">Metal-binding</keyword>
<evidence type="ECO:0000256" key="5">
    <source>
        <dbReference type="ARBA" id="ARBA00022801"/>
    </source>
</evidence>
<dbReference type="InterPro" id="IPR018497">
    <property type="entry name" value="Peptidase_M13_C"/>
</dbReference>
<comment type="similarity">
    <text evidence="2">Belongs to the peptidase M13 family.</text>
</comment>
<sequence length="589" mass="66536">MIKEASEDKGAEAGSDSYNIGAFYLTGMDTKARDRGGYGEAGHAFLEKVDQAQNVEELLKACLTFYREYGIGSLLRFSYELDGEDSGQNVLYLRAGDTGLSKEIWFSEDAVNQKQVELFQTYIQDLLKVSGLSEEEAASAGKEVAEMMKDLAEESLSVADQYDPQKTYNVYKASDIEKLFGGSVSSETLEEIFGISPDEKMIISDIGITKRVASFLKNENLELLKKYVKVNLYRNLSQYSDTKSHEVQQTYSNGANGLEEGESYERMISYSVQSNLGFQCGKLFCEKYFQEDTKSEIQSMIEQVAEVFENRLENMEWMSQETREQAIEKLQALDAKIGYPDKWPQEDYELQLKRPEEGGLYVDNYMEIMHVQMDQIFQAKDEPVDKSEWDVYPQEANAYYDSSTNSITILAGILQEPIYDPDGKPEENLGKIGAIIGHEITHAFDSSGAQYDGEGNIRNWWTDEDLACFQELSQQVADYYDGMEIAGLEVNGEQTVTENIADLGGVSCVLEIAEQNSYDLKTVMESWASLWAEENRPEALSSQIALDVHSPGKIRVNAVLSAMDQFYDVYRIEEGDGMYCAPEERPKIW</sequence>
<gene>
    <name evidence="10" type="ORF">IAA06_13500</name>
</gene>
<evidence type="ECO:0000259" key="8">
    <source>
        <dbReference type="Pfam" id="PF01431"/>
    </source>
</evidence>
<dbReference type="GO" id="GO:0005886">
    <property type="term" value="C:plasma membrane"/>
    <property type="evidence" value="ECO:0007669"/>
    <property type="project" value="TreeGrafter"/>
</dbReference>
<evidence type="ECO:0000256" key="3">
    <source>
        <dbReference type="ARBA" id="ARBA00022670"/>
    </source>
</evidence>
<dbReference type="GO" id="GO:0004222">
    <property type="term" value="F:metalloendopeptidase activity"/>
    <property type="evidence" value="ECO:0007669"/>
    <property type="project" value="InterPro"/>
</dbReference>
<reference evidence="10" key="2">
    <citation type="submission" date="2021-04" db="EMBL/GenBank/DDBJ databases">
        <authorList>
            <person name="Gilroy R."/>
        </authorList>
    </citation>
    <scope>NUCLEOTIDE SEQUENCE</scope>
    <source>
        <strain evidence="10">ChiSjej1B19-5720</strain>
    </source>
</reference>
<dbReference type="SUPFAM" id="SSF55486">
    <property type="entry name" value="Metalloproteases ('zincins'), catalytic domain"/>
    <property type="match status" value="1"/>
</dbReference>
<organism evidence="10 11">
    <name type="scientific">Candidatus Blautia faecavium</name>
    <dbReference type="NCBI Taxonomy" id="2838487"/>
    <lineage>
        <taxon>Bacteria</taxon>
        <taxon>Bacillati</taxon>
        <taxon>Bacillota</taxon>
        <taxon>Clostridia</taxon>
        <taxon>Lachnospirales</taxon>
        <taxon>Lachnospiraceae</taxon>
        <taxon>Blautia</taxon>
    </lineage>
</organism>
<dbReference type="InterPro" id="IPR042089">
    <property type="entry name" value="Peptidase_M13_dom_2"/>
</dbReference>
<keyword evidence="5" id="KW-0378">Hydrolase</keyword>
<accession>A0A9D2RXQ7</accession>
<comment type="cofactor">
    <cofactor evidence="1">
        <name>Zn(2+)</name>
        <dbReference type="ChEBI" id="CHEBI:29105"/>
    </cofactor>
</comment>
<dbReference type="PRINTS" id="PR00786">
    <property type="entry name" value="NEPRILYSIN"/>
</dbReference>
<dbReference type="InterPro" id="IPR000718">
    <property type="entry name" value="Peptidase_M13"/>
</dbReference>
<keyword evidence="6" id="KW-0862">Zinc</keyword>
<keyword evidence="7" id="KW-0482">Metalloprotease</keyword>
<feature type="domain" description="Peptidase M13 N-terminal" evidence="9">
    <location>
        <begin position="8"/>
        <end position="340"/>
    </location>
</feature>
<evidence type="ECO:0000313" key="10">
    <source>
        <dbReference type="EMBL" id="HJB29789.1"/>
    </source>
</evidence>
<proteinExistence type="inferred from homology"/>
<dbReference type="EMBL" id="DWYZ01000255">
    <property type="protein sequence ID" value="HJB29789.1"/>
    <property type="molecule type" value="Genomic_DNA"/>
</dbReference>
<evidence type="ECO:0000256" key="6">
    <source>
        <dbReference type="ARBA" id="ARBA00022833"/>
    </source>
</evidence>
<reference evidence="10" key="1">
    <citation type="journal article" date="2021" name="PeerJ">
        <title>Extensive microbial diversity within the chicken gut microbiome revealed by metagenomics and culture.</title>
        <authorList>
            <person name="Gilroy R."/>
            <person name="Ravi A."/>
            <person name="Getino M."/>
            <person name="Pursley I."/>
            <person name="Horton D.L."/>
            <person name="Alikhan N.F."/>
            <person name="Baker D."/>
            <person name="Gharbi K."/>
            <person name="Hall N."/>
            <person name="Watson M."/>
            <person name="Adriaenssens E.M."/>
            <person name="Foster-Nyarko E."/>
            <person name="Jarju S."/>
            <person name="Secka A."/>
            <person name="Antonio M."/>
            <person name="Oren A."/>
            <person name="Chaudhuri R.R."/>
            <person name="La Ragione R."/>
            <person name="Hildebrand F."/>
            <person name="Pallen M.J."/>
        </authorList>
    </citation>
    <scope>NUCLEOTIDE SEQUENCE</scope>
    <source>
        <strain evidence="10">ChiSjej1B19-5720</strain>
    </source>
</reference>
<dbReference type="AlphaFoldDB" id="A0A9D2RXQ7"/>
<feature type="domain" description="Peptidase M13 C-terminal" evidence="8">
    <location>
        <begin position="397"/>
        <end position="584"/>
    </location>
</feature>
<dbReference type="Pfam" id="PF05649">
    <property type="entry name" value="Peptidase_M13_N"/>
    <property type="match status" value="1"/>
</dbReference>
<dbReference type="Gene3D" id="1.10.1380.10">
    <property type="entry name" value="Neutral endopeptidase , domain2"/>
    <property type="match status" value="1"/>
</dbReference>
<dbReference type="GO" id="GO:0016485">
    <property type="term" value="P:protein processing"/>
    <property type="evidence" value="ECO:0007669"/>
    <property type="project" value="TreeGrafter"/>
</dbReference>
<dbReference type="GO" id="GO:0046872">
    <property type="term" value="F:metal ion binding"/>
    <property type="evidence" value="ECO:0007669"/>
    <property type="project" value="UniProtKB-KW"/>
</dbReference>
<evidence type="ECO:0000259" key="9">
    <source>
        <dbReference type="Pfam" id="PF05649"/>
    </source>
</evidence>
<evidence type="ECO:0000256" key="7">
    <source>
        <dbReference type="ARBA" id="ARBA00023049"/>
    </source>
</evidence>
<dbReference type="InterPro" id="IPR024079">
    <property type="entry name" value="MetalloPept_cat_dom_sf"/>
</dbReference>
<name>A0A9D2RXQ7_9FIRM</name>
<protein>
    <submittedName>
        <fullName evidence="10">M13 family metallopeptidase</fullName>
    </submittedName>
</protein>
<dbReference type="PANTHER" id="PTHR11733:SF167">
    <property type="entry name" value="FI17812P1-RELATED"/>
    <property type="match status" value="1"/>
</dbReference>
<dbReference type="Pfam" id="PF01431">
    <property type="entry name" value="Peptidase_M13"/>
    <property type="match status" value="1"/>
</dbReference>
<evidence type="ECO:0000313" key="11">
    <source>
        <dbReference type="Proteomes" id="UP000823842"/>
    </source>
</evidence>
<dbReference type="CDD" id="cd08662">
    <property type="entry name" value="M13"/>
    <property type="match status" value="1"/>
</dbReference>
<dbReference type="PROSITE" id="PS51885">
    <property type="entry name" value="NEPRILYSIN"/>
    <property type="match status" value="1"/>
</dbReference>
<comment type="caution">
    <text evidence="10">The sequence shown here is derived from an EMBL/GenBank/DDBJ whole genome shotgun (WGS) entry which is preliminary data.</text>
</comment>